<dbReference type="AlphaFoldDB" id="A0A8E0VN62"/>
<dbReference type="Pfam" id="PF15874">
    <property type="entry name" value="Il2rg"/>
    <property type="match status" value="1"/>
</dbReference>
<protein>
    <submittedName>
        <fullName evidence="1">Uncharacterized protein</fullName>
    </submittedName>
</protein>
<accession>A0A8E0VN62</accession>
<evidence type="ECO:0000313" key="1">
    <source>
        <dbReference type="EMBL" id="KAA0198086.1"/>
    </source>
</evidence>
<dbReference type="PANTHER" id="PTHR33887:SF6">
    <property type="entry name" value="CIDE-N DOMAIN-CONTAINING PROTEIN"/>
    <property type="match status" value="1"/>
</dbReference>
<proteinExistence type="predicted"/>
<dbReference type="Proteomes" id="UP000728185">
    <property type="component" value="Unassembled WGS sequence"/>
</dbReference>
<comment type="caution">
    <text evidence="1">The sequence shown here is derived from an EMBL/GenBank/DDBJ whole genome shotgun (WGS) entry which is preliminary data.</text>
</comment>
<gene>
    <name evidence="1" type="ORF">FBUS_03574</name>
</gene>
<reference evidence="1" key="1">
    <citation type="submission" date="2019-05" db="EMBL/GenBank/DDBJ databases">
        <title>Annotation for the trematode Fasciolopsis buski.</title>
        <authorList>
            <person name="Choi Y.-J."/>
        </authorList>
    </citation>
    <scope>NUCLEOTIDE SEQUENCE</scope>
    <source>
        <strain evidence="1">HT</strain>
        <tissue evidence="1">Whole worm</tissue>
    </source>
</reference>
<sequence length="149" mass="17092">MPSEINEFNEPTRTFIWVNYGDGQRILVNVNCSYEILNNYLVTECDIDEDVVYDLCDSSGKLLNINDPSSFAQITQSIEGGAQYVLVSIEGDRPCDVKPLLENYEAKFPNLTEQIMQYLNDKNDKFSRRKVARKTQQTKVVATPKRTKK</sequence>
<dbReference type="OrthoDB" id="2109241at2759"/>
<keyword evidence="2" id="KW-1185">Reference proteome</keyword>
<dbReference type="EMBL" id="LUCM01001945">
    <property type="protein sequence ID" value="KAA0198086.1"/>
    <property type="molecule type" value="Genomic_DNA"/>
</dbReference>
<evidence type="ECO:0000313" key="2">
    <source>
        <dbReference type="Proteomes" id="UP000728185"/>
    </source>
</evidence>
<dbReference type="PANTHER" id="PTHR33887">
    <property type="entry name" value="PB1 DOMAIN-CONTAINING PROTEIN"/>
    <property type="match status" value="1"/>
</dbReference>
<name>A0A8E0VN62_9TREM</name>
<dbReference type="InterPro" id="IPR039471">
    <property type="entry name" value="CXorf65-like"/>
</dbReference>
<organism evidence="1 2">
    <name type="scientific">Fasciolopsis buskii</name>
    <dbReference type="NCBI Taxonomy" id="27845"/>
    <lineage>
        <taxon>Eukaryota</taxon>
        <taxon>Metazoa</taxon>
        <taxon>Spiralia</taxon>
        <taxon>Lophotrochozoa</taxon>
        <taxon>Platyhelminthes</taxon>
        <taxon>Trematoda</taxon>
        <taxon>Digenea</taxon>
        <taxon>Plagiorchiida</taxon>
        <taxon>Echinostomata</taxon>
        <taxon>Echinostomatoidea</taxon>
        <taxon>Fasciolidae</taxon>
        <taxon>Fasciolopsis</taxon>
    </lineage>
</organism>